<sequence>MPVFDAFFAGMREQGYEEGRDYVMDWRHTGGKTEGFDAHAAALVADGVDLFFCLTTGAAMAAKRATSTIPIVFSGVSDPVTSGLVPSLARPGGNLTGLSAVDDELHGKRFELLRELLPQAREVAVLWMPDWVVNRNELTQIEALAPRLGIRIRRVELNRVEDIAAVIPPLGRTRTDALFILPAPWHVYSSAELVSAATQARLPTIGVERYHHAGGALLTYGADIVALARRAAGYVDRIFKGAKPADLPVQQPQKFELLINLKTALALGVAVPGRLLSRADEVVR</sequence>
<protein>
    <submittedName>
        <fullName evidence="1">ABC transporter substrate-binding protein</fullName>
    </submittedName>
</protein>
<dbReference type="SUPFAM" id="SSF53822">
    <property type="entry name" value="Periplasmic binding protein-like I"/>
    <property type="match status" value="1"/>
</dbReference>
<dbReference type="RefSeq" id="WP_173135469.1">
    <property type="nucleotide sequence ID" value="NZ_JABRWJ010000024.1"/>
</dbReference>
<name>A0ABX2EUV2_9BURK</name>
<dbReference type="InterPro" id="IPR007487">
    <property type="entry name" value="ABC_transpt-TYRBP-like"/>
</dbReference>
<evidence type="ECO:0000313" key="1">
    <source>
        <dbReference type="EMBL" id="NRF72368.1"/>
    </source>
</evidence>
<comment type="caution">
    <text evidence="1">The sequence shown here is derived from an EMBL/GenBank/DDBJ whole genome shotgun (WGS) entry which is preliminary data.</text>
</comment>
<dbReference type="PANTHER" id="PTHR35271">
    <property type="entry name" value="ABC TRANSPORTER, SUBSTRATE-BINDING LIPOPROTEIN-RELATED"/>
    <property type="match status" value="1"/>
</dbReference>
<dbReference type="PANTHER" id="PTHR35271:SF1">
    <property type="entry name" value="ABC TRANSPORTER, SUBSTRATE-BINDING LIPOPROTEIN"/>
    <property type="match status" value="1"/>
</dbReference>
<keyword evidence="2" id="KW-1185">Reference proteome</keyword>
<dbReference type="InterPro" id="IPR028082">
    <property type="entry name" value="Peripla_BP_I"/>
</dbReference>
<proteinExistence type="predicted"/>
<evidence type="ECO:0000313" key="2">
    <source>
        <dbReference type="Proteomes" id="UP000737171"/>
    </source>
</evidence>
<dbReference type="Pfam" id="PF04392">
    <property type="entry name" value="ABC_sub_bind"/>
    <property type="match status" value="1"/>
</dbReference>
<dbReference type="Gene3D" id="3.40.50.2300">
    <property type="match status" value="2"/>
</dbReference>
<dbReference type="EMBL" id="JABRWJ010000024">
    <property type="protein sequence ID" value="NRF72368.1"/>
    <property type="molecule type" value="Genomic_DNA"/>
</dbReference>
<gene>
    <name evidence="1" type="ORF">HLB44_35865</name>
</gene>
<organism evidence="1 2">
    <name type="scientific">Pseudaquabacterium terrae</name>
    <dbReference type="NCBI Taxonomy" id="2732868"/>
    <lineage>
        <taxon>Bacteria</taxon>
        <taxon>Pseudomonadati</taxon>
        <taxon>Pseudomonadota</taxon>
        <taxon>Betaproteobacteria</taxon>
        <taxon>Burkholderiales</taxon>
        <taxon>Sphaerotilaceae</taxon>
        <taxon>Pseudaquabacterium</taxon>
    </lineage>
</organism>
<reference evidence="1 2" key="1">
    <citation type="submission" date="2020-05" db="EMBL/GenBank/DDBJ databases">
        <title>Aquincola sp. isolate from soil.</title>
        <authorList>
            <person name="Han J."/>
            <person name="Kim D.-U."/>
        </authorList>
    </citation>
    <scope>NUCLEOTIDE SEQUENCE [LARGE SCALE GENOMIC DNA]</scope>
    <source>
        <strain evidence="1 2">S2</strain>
    </source>
</reference>
<dbReference type="Proteomes" id="UP000737171">
    <property type="component" value="Unassembled WGS sequence"/>
</dbReference>
<dbReference type="CDD" id="cd06325">
    <property type="entry name" value="PBP1_ABC_unchar_transporter"/>
    <property type="match status" value="1"/>
</dbReference>
<accession>A0ABX2EUV2</accession>